<comment type="caution">
    <text evidence="2">The sequence shown here is derived from an EMBL/GenBank/DDBJ whole genome shotgun (WGS) entry which is preliminary data.</text>
</comment>
<accession>A0A543EXT4</accession>
<gene>
    <name evidence="2" type="ORF">FB390_6576</name>
</gene>
<protein>
    <submittedName>
        <fullName evidence="2">Uncharacterized protein</fullName>
    </submittedName>
</protein>
<feature type="region of interest" description="Disordered" evidence="1">
    <location>
        <begin position="1"/>
        <end position="23"/>
    </location>
</feature>
<evidence type="ECO:0000313" key="3">
    <source>
        <dbReference type="Proteomes" id="UP000316331"/>
    </source>
</evidence>
<evidence type="ECO:0000256" key="1">
    <source>
        <dbReference type="SAM" id="MobiDB-lite"/>
    </source>
</evidence>
<name>A0A543EXT4_9NOCA</name>
<organism evidence="2 3">
    <name type="scientific">Nocardia bhagyanarayanae</name>
    <dbReference type="NCBI Taxonomy" id="1215925"/>
    <lineage>
        <taxon>Bacteria</taxon>
        <taxon>Bacillati</taxon>
        <taxon>Actinomycetota</taxon>
        <taxon>Actinomycetes</taxon>
        <taxon>Mycobacteriales</taxon>
        <taxon>Nocardiaceae</taxon>
        <taxon>Nocardia</taxon>
    </lineage>
</organism>
<dbReference type="Proteomes" id="UP000316331">
    <property type="component" value="Unassembled WGS sequence"/>
</dbReference>
<proteinExistence type="predicted"/>
<keyword evidence="3" id="KW-1185">Reference proteome</keyword>
<reference evidence="2 3" key="1">
    <citation type="submission" date="2019-06" db="EMBL/GenBank/DDBJ databases">
        <title>Sequencing the genomes of 1000 actinobacteria strains.</title>
        <authorList>
            <person name="Klenk H.-P."/>
        </authorList>
    </citation>
    <scope>NUCLEOTIDE SEQUENCE [LARGE SCALE GENOMIC DNA]</scope>
    <source>
        <strain evidence="2 3">DSM 103495</strain>
    </source>
</reference>
<dbReference type="EMBL" id="VFPG01000002">
    <property type="protein sequence ID" value="TQM26385.1"/>
    <property type="molecule type" value="Genomic_DNA"/>
</dbReference>
<evidence type="ECO:0000313" key="2">
    <source>
        <dbReference type="EMBL" id="TQM26385.1"/>
    </source>
</evidence>
<dbReference type="AlphaFoldDB" id="A0A543EXT4"/>
<sequence>MDNPTVRSGDDQDFDPVVWPDPSPLSSWWADIMSGSTVRPRTSATTASAGTS</sequence>